<dbReference type="PANTHER" id="PTHR21666:SF288">
    <property type="entry name" value="CELL DIVISION PROTEIN YTFB"/>
    <property type="match status" value="1"/>
</dbReference>
<evidence type="ECO:0000256" key="3">
    <source>
        <dbReference type="ARBA" id="ARBA00022670"/>
    </source>
</evidence>
<feature type="signal peptide" evidence="8">
    <location>
        <begin position="1"/>
        <end position="28"/>
    </location>
</feature>
<evidence type="ECO:0000256" key="7">
    <source>
        <dbReference type="ARBA" id="ARBA00023049"/>
    </source>
</evidence>
<evidence type="ECO:0000256" key="8">
    <source>
        <dbReference type="SAM" id="SignalP"/>
    </source>
</evidence>
<feature type="chain" id="PRO_5019289335" evidence="8">
    <location>
        <begin position="29"/>
        <end position="481"/>
    </location>
</feature>
<feature type="domain" description="Csd3-like second N-terminal" evidence="10">
    <location>
        <begin position="172"/>
        <end position="289"/>
    </location>
</feature>
<dbReference type="EMBL" id="AYKG01000067">
    <property type="protein sequence ID" value="ROO24380.1"/>
    <property type="molecule type" value="Genomic_DNA"/>
</dbReference>
<dbReference type="CDD" id="cd12797">
    <property type="entry name" value="M23_peptidase"/>
    <property type="match status" value="1"/>
</dbReference>
<comment type="cofactor">
    <cofactor evidence="1">
        <name>Zn(2+)</name>
        <dbReference type="ChEBI" id="CHEBI:29105"/>
    </cofactor>
</comment>
<gene>
    <name evidence="11" type="ORF">SAJA_14310</name>
</gene>
<dbReference type="RefSeq" id="WP_123659300.1">
    <property type="nucleotide sequence ID" value="NZ_AYKG01000067.1"/>
</dbReference>
<dbReference type="GO" id="GO:0004222">
    <property type="term" value="F:metalloendopeptidase activity"/>
    <property type="evidence" value="ECO:0007669"/>
    <property type="project" value="TreeGrafter"/>
</dbReference>
<feature type="domain" description="M23ase beta-sheet core" evidence="9">
    <location>
        <begin position="302"/>
        <end position="398"/>
    </location>
</feature>
<dbReference type="Proteomes" id="UP000285310">
    <property type="component" value="Unassembled WGS sequence"/>
</dbReference>
<dbReference type="GO" id="GO:0030313">
    <property type="term" value="C:cell envelope"/>
    <property type="evidence" value="ECO:0007669"/>
    <property type="project" value="UniProtKB-SubCell"/>
</dbReference>
<evidence type="ECO:0000256" key="5">
    <source>
        <dbReference type="ARBA" id="ARBA00022801"/>
    </source>
</evidence>
<evidence type="ECO:0000313" key="11">
    <source>
        <dbReference type="EMBL" id="ROO24380.1"/>
    </source>
</evidence>
<protein>
    <submittedName>
        <fullName evidence="11">Peptidase M23</fullName>
    </submittedName>
</protein>
<dbReference type="Gene3D" id="2.70.70.10">
    <property type="entry name" value="Glucose Permease (Domain IIA)"/>
    <property type="match status" value="1"/>
</dbReference>
<dbReference type="PANTHER" id="PTHR21666">
    <property type="entry name" value="PEPTIDASE-RELATED"/>
    <property type="match status" value="1"/>
</dbReference>
<evidence type="ECO:0000256" key="1">
    <source>
        <dbReference type="ARBA" id="ARBA00001947"/>
    </source>
</evidence>
<keyword evidence="5" id="KW-0378">Hydrolase</keyword>
<keyword evidence="4" id="KW-0479">Metal-binding</keyword>
<evidence type="ECO:0000313" key="12">
    <source>
        <dbReference type="Proteomes" id="UP000285310"/>
    </source>
</evidence>
<evidence type="ECO:0000256" key="4">
    <source>
        <dbReference type="ARBA" id="ARBA00022723"/>
    </source>
</evidence>
<dbReference type="AlphaFoldDB" id="A0A423PFM7"/>
<dbReference type="Pfam" id="PF01551">
    <property type="entry name" value="Peptidase_M23"/>
    <property type="match status" value="1"/>
</dbReference>
<comment type="caution">
    <text evidence="11">The sequence shown here is derived from an EMBL/GenBank/DDBJ whole genome shotgun (WGS) entry which is preliminary data.</text>
</comment>
<dbReference type="InterPro" id="IPR045834">
    <property type="entry name" value="Csd3_N2"/>
</dbReference>
<evidence type="ECO:0000259" key="9">
    <source>
        <dbReference type="Pfam" id="PF01551"/>
    </source>
</evidence>
<dbReference type="InterPro" id="IPR016047">
    <property type="entry name" value="M23ase_b-sheet_dom"/>
</dbReference>
<dbReference type="InterPro" id="IPR050570">
    <property type="entry name" value="Cell_wall_metabolism_enzyme"/>
</dbReference>
<keyword evidence="6" id="KW-0862">Zinc</keyword>
<dbReference type="InterPro" id="IPR011055">
    <property type="entry name" value="Dup_hybrid_motif"/>
</dbReference>
<evidence type="ECO:0000256" key="6">
    <source>
        <dbReference type="ARBA" id="ARBA00022833"/>
    </source>
</evidence>
<dbReference type="SUPFAM" id="SSF51261">
    <property type="entry name" value="Duplicated hybrid motif"/>
    <property type="match status" value="1"/>
</dbReference>
<dbReference type="OrthoDB" id="9805070at2"/>
<keyword evidence="3" id="KW-0645">Protease</keyword>
<evidence type="ECO:0000256" key="2">
    <source>
        <dbReference type="ARBA" id="ARBA00004196"/>
    </source>
</evidence>
<comment type="subcellular location">
    <subcellularLocation>
        <location evidence="2">Cell envelope</location>
    </subcellularLocation>
</comment>
<keyword evidence="7" id="KW-0482">Metalloprotease</keyword>
<dbReference type="Gene3D" id="3.10.450.350">
    <property type="match status" value="2"/>
</dbReference>
<keyword evidence="8" id="KW-0732">Signal</keyword>
<accession>A0A423PFM7</accession>
<organism evidence="11 12">
    <name type="scientific">Salinisphaera japonica YTM-1</name>
    <dbReference type="NCBI Taxonomy" id="1209778"/>
    <lineage>
        <taxon>Bacteria</taxon>
        <taxon>Pseudomonadati</taxon>
        <taxon>Pseudomonadota</taxon>
        <taxon>Gammaproteobacteria</taxon>
        <taxon>Salinisphaerales</taxon>
        <taxon>Salinisphaeraceae</taxon>
        <taxon>Salinisphaera</taxon>
    </lineage>
</organism>
<reference evidence="11 12" key="1">
    <citation type="submission" date="2013-10" db="EMBL/GenBank/DDBJ databases">
        <title>Salinisphaera japonica YTM-1 Genome Sequencing.</title>
        <authorList>
            <person name="Lai Q."/>
            <person name="Li C."/>
            <person name="Shao Z."/>
        </authorList>
    </citation>
    <scope>NUCLEOTIDE SEQUENCE [LARGE SCALE GENOMIC DNA]</scope>
    <source>
        <strain evidence="11 12">YTM-1</strain>
    </source>
</reference>
<dbReference type="GO" id="GO:0006508">
    <property type="term" value="P:proteolysis"/>
    <property type="evidence" value="ECO:0007669"/>
    <property type="project" value="UniProtKB-KW"/>
</dbReference>
<dbReference type="GO" id="GO:0046872">
    <property type="term" value="F:metal ion binding"/>
    <property type="evidence" value="ECO:0007669"/>
    <property type="project" value="UniProtKB-KW"/>
</dbReference>
<proteinExistence type="predicted"/>
<keyword evidence="12" id="KW-1185">Reference proteome</keyword>
<name>A0A423PFM7_9GAMM</name>
<dbReference type="InParanoid" id="A0A423PFM7"/>
<dbReference type="FunCoup" id="A0A423PFM7">
    <property type="interactions" value="97"/>
</dbReference>
<sequence>MRIMRTRCTGLAGALGLSLCMATTLGHATPGQPGVGLASARNQATAGPDHEMRIKPLADNQMQAADALGLTTTPQITPWEQLTVRRGDTLSGVFARADLPARAWAALIHQPSARALKQLHPGDVLHYRKTPTGELAELRFKIDRLRTLSVHRRRNGLVAAIDHRPTQTRQILASGTIDGSLSQSLRGEGVPSRVTEELEHIYRYRHDLDTLHQGDRFAVVYNAIYADNEEIGTGEVVAARITTNHRILESFRGESADGGTAYYDGLGHAYEPKFSRKPVAYTRISSPFNMHRLHPVTHRVRPHEGVDMAAPTGTPVHAAADGVIKYASWMSGYGRLVEIKNAAGFSTRYGHLHRFRSHLAPGQHVSQGDIIGYVGESGRATGPHLHFEIRRNGVPHNPLTMTLPGGHDLPESRLAAFKRRVQPLIARMSPAPTTLLAKTASTPANGRTCLGHDGFQTQLIQERNDRADGILCLVGRSATSA</sequence>
<dbReference type="Pfam" id="PF19425">
    <property type="entry name" value="Csd3_N2"/>
    <property type="match status" value="1"/>
</dbReference>
<evidence type="ECO:0000259" key="10">
    <source>
        <dbReference type="Pfam" id="PF19425"/>
    </source>
</evidence>